<feature type="domain" description="Calcineurin-like phosphoesterase" evidence="1">
    <location>
        <begin position="61"/>
        <end position="244"/>
    </location>
</feature>
<dbReference type="OrthoDB" id="9780884at2"/>
<protein>
    <submittedName>
        <fullName evidence="2">Metallophosphoesterase</fullName>
    </submittedName>
</protein>
<dbReference type="InterPro" id="IPR004843">
    <property type="entry name" value="Calcineurin-like_PHP"/>
</dbReference>
<dbReference type="GO" id="GO:0008758">
    <property type="term" value="F:UDP-2,3-diacylglucosamine hydrolase activity"/>
    <property type="evidence" value="ECO:0007669"/>
    <property type="project" value="TreeGrafter"/>
</dbReference>
<evidence type="ECO:0000313" key="2">
    <source>
        <dbReference type="EMBL" id="RSZ64447.1"/>
    </source>
</evidence>
<dbReference type="InterPro" id="IPR029052">
    <property type="entry name" value="Metallo-depent_PP-like"/>
</dbReference>
<dbReference type="InterPro" id="IPR051158">
    <property type="entry name" value="Metallophosphoesterase_sf"/>
</dbReference>
<reference evidence="2 3" key="1">
    <citation type="submission" date="2018-12" db="EMBL/GenBank/DDBJ databases">
        <title>YIM 101343 draft genome.</title>
        <authorList>
            <person name="Chen X."/>
        </authorList>
    </citation>
    <scope>NUCLEOTIDE SEQUENCE [LARGE SCALE GENOMIC DNA]</scope>
    <source>
        <strain evidence="2 3">YIM 101343</strain>
    </source>
</reference>
<keyword evidence="3" id="KW-1185">Reference proteome</keyword>
<dbReference type="Gene3D" id="3.60.21.10">
    <property type="match status" value="1"/>
</dbReference>
<dbReference type="SUPFAM" id="SSF56300">
    <property type="entry name" value="Metallo-dependent phosphatases"/>
    <property type="match status" value="1"/>
</dbReference>
<accession>A0A3R9ZF38</accession>
<dbReference type="RefSeq" id="WP_126120316.1">
    <property type="nucleotide sequence ID" value="NZ_RXHJ01000005.1"/>
</dbReference>
<organism evidence="2 3">
    <name type="scientific">Corynebacterium hylobatis</name>
    <dbReference type="NCBI Taxonomy" id="1859290"/>
    <lineage>
        <taxon>Bacteria</taxon>
        <taxon>Bacillati</taxon>
        <taxon>Actinomycetota</taxon>
        <taxon>Actinomycetes</taxon>
        <taxon>Mycobacteriales</taxon>
        <taxon>Corynebacteriaceae</taxon>
        <taxon>Corynebacterium</taxon>
    </lineage>
</organism>
<comment type="caution">
    <text evidence="2">The sequence shown here is derived from an EMBL/GenBank/DDBJ whole genome shotgun (WGS) entry which is preliminary data.</text>
</comment>
<sequence>MNETAKVTKRILPLAGLTGIGALAATAGLAAWGNSELRKFELKDITVPLLPPGALRGKPEFRLLHISDLHMIPGQDTKTAWVSALDSLSPDLVVNTGDNLSDERAVPDVLRALGPLLNRPGIFVFGTNDYWGPQLVNPFSYLLKLRRTPSYIDLPWRDMRAAFIERGWHDATHKRVEFQVGGVRIAAAGVDDPHHNLDDYSLIEGPPNPDSNLSLALLHSPEPRVLSRFAEDGYQLSLSGHTHGGQLCLPGSRAIVTNCGIDRARVQGLHDFGPMKMHVSNGLGTSRYVPFRFFCRPSATLLRITETTA</sequence>
<dbReference type="Pfam" id="PF00149">
    <property type="entry name" value="Metallophos"/>
    <property type="match status" value="1"/>
</dbReference>
<dbReference type="AlphaFoldDB" id="A0A3R9ZF38"/>
<name>A0A3R9ZF38_9CORY</name>
<evidence type="ECO:0000259" key="1">
    <source>
        <dbReference type="Pfam" id="PF00149"/>
    </source>
</evidence>
<dbReference type="PANTHER" id="PTHR31302:SF20">
    <property type="entry name" value="CONSERVED PROTEIN"/>
    <property type="match status" value="1"/>
</dbReference>
<evidence type="ECO:0000313" key="3">
    <source>
        <dbReference type="Proteomes" id="UP000274907"/>
    </source>
</evidence>
<dbReference type="GO" id="GO:0009245">
    <property type="term" value="P:lipid A biosynthetic process"/>
    <property type="evidence" value="ECO:0007669"/>
    <property type="project" value="TreeGrafter"/>
</dbReference>
<dbReference type="EMBL" id="RXHJ01000005">
    <property type="protein sequence ID" value="RSZ64447.1"/>
    <property type="molecule type" value="Genomic_DNA"/>
</dbReference>
<dbReference type="PANTHER" id="PTHR31302">
    <property type="entry name" value="TRANSMEMBRANE PROTEIN WITH METALLOPHOSPHOESTERASE DOMAIN-RELATED"/>
    <property type="match status" value="1"/>
</dbReference>
<dbReference type="GO" id="GO:0016020">
    <property type="term" value="C:membrane"/>
    <property type="evidence" value="ECO:0007669"/>
    <property type="project" value="GOC"/>
</dbReference>
<gene>
    <name evidence="2" type="ORF">EAH68_05515</name>
</gene>
<dbReference type="Proteomes" id="UP000274907">
    <property type="component" value="Unassembled WGS sequence"/>
</dbReference>
<proteinExistence type="predicted"/>